<dbReference type="Proteomes" id="UP000828251">
    <property type="component" value="Unassembled WGS sequence"/>
</dbReference>
<evidence type="ECO:0000256" key="1">
    <source>
        <dbReference type="SAM" id="MobiDB-lite"/>
    </source>
</evidence>
<sequence>MRFNKRVLLKDQLDYGGSPQTPKNPSYGGCSYNISILCLRLEIHLKVLAIIEDGDERFNNEEQSHHDNNDFSDPDLDDIPKNIDDEGAVKGENVHPYSAENTRFGIVIRNNLGAFMTDVNPDATLAREFPKYPNIFLAYLLDKKSDIEVLFIRQQFDNNKDYLYAIKQYSLNLSVDYKLTKSTQFLYVKECWKASSGCN</sequence>
<dbReference type="AlphaFoldDB" id="A0A9D3ZR69"/>
<proteinExistence type="predicted"/>
<organism evidence="2 3">
    <name type="scientific">Gossypium stocksii</name>
    <dbReference type="NCBI Taxonomy" id="47602"/>
    <lineage>
        <taxon>Eukaryota</taxon>
        <taxon>Viridiplantae</taxon>
        <taxon>Streptophyta</taxon>
        <taxon>Embryophyta</taxon>
        <taxon>Tracheophyta</taxon>
        <taxon>Spermatophyta</taxon>
        <taxon>Magnoliopsida</taxon>
        <taxon>eudicotyledons</taxon>
        <taxon>Gunneridae</taxon>
        <taxon>Pentapetalae</taxon>
        <taxon>rosids</taxon>
        <taxon>malvids</taxon>
        <taxon>Malvales</taxon>
        <taxon>Malvaceae</taxon>
        <taxon>Malvoideae</taxon>
        <taxon>Gossypium</taxon>
    </lineage>
</organism>
<feature type="compositionally biased region" description="Basic and acidic residues" evidence="1">
    <location>
        <begin position="60"/>
        <end position="69"/>
    </location>
</feature>
<protein>
    <submittedName>
        <fullName evidence="2">Uncharacterized protein</fullName>
    </submittedName>
</protein>
<feature type="region of interest" description="Disordered" evidence="1">
    <location>
        <begin position="60"/>
        <end position="87"/>
    </location>
</feature>
<gene>
    <name evidence="2" type="ORF">J1N35_035132</name>
</gene>
<dbReference type="EMBL" id="JAIQCV010000010">
    <property type="protein sequence ID" value="KAH1057067.1"/>
    <property type="molecule type" value="Genomic_DNA"/>
</dbReference>
<evidence type="ECO:0000313" key="3">
    <source>
        <dbReference type="Proteomes" id="UP000828251"/>
    </source>
</evidence>
<evidence type="ECO:0000313" key="2">
    <source>
        <dbReference type="EMBL" id="KAH1057067.1"/>
    </source>
</evidence>
<accession>A0A9D3ZR69</accession>
<name>A0A9D3ZR69_9ROSI</name>
<feature type="compositionally biased region" description="Basic and acidic residues" evidence="1">
    <location>
        <begin position="78"/>
        <end position="87"/>
    </location>
</feature>
<comment type="caution">
    <text evidence="2">The sequence shown here is derived from an EMBL/GenBank/DDBJ whole genome shotgun (WGS) entry which is preliminary data.</text>
</comment>
<dbReference type="OrthoDB" id="10511998at2759"/>
<reference evidence="2 3" key="1">
    <citation type="journal article" date="2021" name="Plant Biotechnol. J.">
        <title>Multi-omics assisted identification of the key and species-specific regulatory components of drought-tolerant mechanisms in Gossypium stocksii.</title>
        <authorList>
            <person name="Yu D."/>
            <person name="Ke L."/>
            <person name="Zhang D."/>
            <person name="Wu Y."/>
            <person name="Sun Y."/>
            <person name="Mei J."/>
            <person name="Sun J."/>
            <person name="Sun Y."/>
        </authorList>
    </citation>
    <scope>NUCLEOTIDE SEQUENCE [LARGE SCALE GENOMIC DNA]</scope>
    <source>
        <strain evidence="3">cv. E1</strain>
        <tissue evidence="2">Leaf</tissue>
    </source>
</reference>
<keyword evidence="3" id="KW-1185">Reference proteome</keyword>